<comment type="caution">
    <text evidence="8">The sequence shown here is derived from an EMBL/GenBank/DDBJ whole genome shotgun (WGS) entry which is preliminary data.</text>
</comment>
<dbReference type="Pfam" id="PF00140">
    <property type="entry name" value="Sigma70_r1_2"/>
    <property type="match status" value="1"/>
</dbReference>
<name>A0A2Y9BCK0_9FIRM</name>
<dbReference type="InterPro" id="IPR013325">
    <property type="entry name" value="RNA_pol_sigma_r2"/>
</dbReference>
<dbReference type="InterPro" id="IPR013324">
    <property type="entry name" value="RNA_pol_sigma_r3/r4-like"/>
</dbReference>
<dbReference type="PROSITE" id="PS00715">
    <property type="entry name" value="SIGMA70_1"/>
    <property type="match status" value="1"/>
</dbReference>
<evidence type="ECO:0000256" key="5">
    <source>
        <dbReference type="RuleBase" id="RU362124"/>
    </source>
</evidence>
<proteinExistence type="inferred from homology"/>
<dbReference type="SUPFAM" id="SSF88946">
    <property type="entry name" value="Sigma2 domain of RNA polymerase sigma factors"/>
    <property type="match status" value="1"/>
</dbReference>
<dbReference type="PANTHER" id="PTHR30603">
    <property type="entry name" value="RNA POLYMERASE SIGMA FACTOR RPO"/>
    <property type="match status" value="1"/>
</dbReference>
<dbReference type="Pfam" id="PF04545">
    <property type="entry name" value="Sigma70_r4"/>
    <property type="match status" value="1"/>
</dbReference>
<dbReference type="InterPro" id="IPR014284">
    <property type="entry name" value="RNA_pol_sigma-70_dom"/>
</dbReference>
<dbReference type="Pfam" id="PF04542">
    <property type="entry name" value="Sigma70_r2"/>
    <property type="match status" value="1"/>
</dbReference>
<organism evidence="8 9">
    <name type="scientific">Faecalicatena orotica</name>
    <dbReference type="NCBI Taxonomy" id="1544"/>
    <lineage>
        <taxon>Bacteria</taxon>
        <taxon>Bacillati</taxon>
        <taxon>Bacillota</taxon>
        <taxon>Clostridia</taxon>
        <taxon>Lachnospirales</taxon>
        <taxon>Lachnospiraceae</taxon>
        <taxon>Faecalicatena</taxon>
    </lineage>
</organism>
<dbReference type="InterPro" id="IPR000943">
    <property type="entry name" value="RNA_pol_sigma70"/>
</dbReference>
<accession>A0A2Y9BCK0</accession>
<dbReference type="OrthoDB" id="9809557at2"/>
<comment type="similarity">
    <text evidence="5">Belongs to the sigma-70 factor family.</text>
</comment>
<dbReference type="SUPFAM" id="SSF88659">
    <property type="entry name" value="Sigma3 and sigma4 domains of RNA polymerase sigma factors"/>
    <property type="match status" value="2"/>
</dbReference>
<evidence type="ECO:0000313" key="8">
    <source>
        <dbReference type="EMBL" id="PWJ32163.1"/>
    </source>
</evidence>
<dbReference type="Gene3D" id="1.10.601.10">
    <property type="entry name" value="RNA Polymerase Primary Sigma Factor"/>
    <property type="match status" value="1"/>
</dbReference>
<dbReference type="CDD" id="cd06171">
    <property type="entry name" value="Sigma70_r4"/>
    <property type="match status" value="1"/>
</dbReference>
<dbReference type="InterPro" id="IPR009042">
    <property type="entry name" value="RNA_pol_sigma70_r1_2"/>
</dbReference>
<evidence type="ECO:0000256" key="1">
    <source>
        <dbReference type="ARBA" id="ARBA00023015"/>
    </source>
</evidence>
<keyword evidence="4 5" id="KW-0804">Transcription</keyword>
<dbReference type="InterPro" id="IPR007630">
    <property type="entry name" value="RNA_pol_sigma70_r4"/>
</dbReference>
<dbReference type="RefSeq" id="WP_109729524.1">
    <property type="nucleotide sequence ID" value="NZ_BAAACK010000007.1"/>
</dbReference>
<dbReference type="PANTHER" id="PTHR30603:SF47">
    <property type="entry name" value="RNA POLYMERASE SIGMA FACTOR SIGD, CHLOROPLASTIC"/>
    <property type="match status" value="1"/>
</dbReference>
<dbReference type="PROSITE" id="PS00716">
    <property type="entry name" value="SIGMA70_2"/>
    <property type="match status" value="1"/>
</dbReference>
<dbReference type="GO" id="GO:0006352">
    <property type="term" value="P:DNA-templated transcription initiation"/>
    <property type="evidence" value="ECO:0007669"/>
    <property type="project" value="InterPro"/>
</dbReference>
<sequence>MENNEEFLTDDLSIPEDVEATEPLKIYLKEIGQIPLLDAGQEQELGKLIAKGDPDARRQLEEANLRLVVSIARHYSGRGMQFMDLIQEGNIGLMRAVEKFDYTKGNRFSTYASWWIKEAIMRAIDEQSHEIRVPVHVAENMRKVQKTAQLLKQELGRDATSGEIAKRLGDRTAEEVENIQALLKNPLSLETPVGEDGESSLEDFIEDEEEKTPEDAVASLIRKEEVAQLLEKLSEKEQKVIRLRFGLEDGKAHTLEDVGGMMNVTRERIRQIEERAMQKLREAAGNNA</sequence>
<dbReference type="Proteomes" id="UP000245845">
    <property type="component" value="Unassembled WGS sequence"/>
</dbReference>
<evidence type="ECO:0000256" key="3">
    <source>
        <dbReference type="ARBA" id="ARBA00023125"/>
    </source>
</evidence>
<keyword evidence="3 5" id="KW-0238">DNA-binding</keyword>
<reference evidence="8 9" key="1">
    <citation type="submission" date="2018-05" db="EMBL/GenBank/DDBJ databases">
        <title>The Hungate 1000. A catalogue of reference genomes from the rumen microbiome.</title>
        <authorList>
            <person name="Kelly W."/>
        </authorList>
    </citation>
    <scope>NUCLEOTIDE SEQUENCE [LARGE SCALE GENOMIC DNA]</scope>
    <source>
        <strain evidence="8 9">NLAE-zl-C242</strain>
    </source>
</reference>
<keyword evidence="1 5" id="KW-0805">Transcription regulation</keyword>
<feature type="domain" description="RNA polymerase sigma-70" evidence="7">
    <location>
        <begin position="254"/>
        <end position="280"/>
    </location>
</feature>
<feature type="domain" description="RNA polymerase sigma-70" evidence="6">
    <location>
        <begin position="84"/>
        <end position="97"/>
    </location>
</feature>
<dbReference type="GO" id="GO:0016987">
    <property type="term" value="F:sigma factor activity"/>
    <property type="evidence" value="ECO:0007669"/>
    <property type="project" value="UniProtKB-KW"/>
</dbReference>
<dbReference type="InterPro" id="IPR050239">
    <property type="entry name" value="Sigma-70_RNA_pol_init_factors"/>
</dbReference>
<comment type="function">
    <text evidence="5">Sigma factors are initiation factors that promote the attachment of RNA polymerase to specific initiation sites and are then released.</text>
</comment>
<dbReference type="PRINTS" id="PR00046">
    <property type="entry name" value="SIGMA70FCT"/>
</dbReference>
<protein>
    <recommendedName>
        <fullName evidence="5">RNA polymerase sigma factor</fullName>
    </recommendedName>
</protein>
<dbReference type="Gene3D" id="1.10.10.10">
    <property type="entry name" value="Winged helix-like DNA-binding domain superfamily/Winged helix DNA-binding domain"/>
    <property type="match status" value="2"/>
</dbReference>
<dbReference type="InterPro" id="IPR007624">
    <property type="entry name" value="RNA_pol_sigma70_r3"/>
</dbReference>
<dbReference type="GO" id="GO:0003677">
    <property type="term" value="F:DNA binding"/>
    <property type="evidence" value="ECO:0007669"/>
    <property type="project" value="UniProtKB-KW"/>
</dbReference>
<dbReference type="InterPro" id="IPR007627">
    <property type="entry name" value="RNA_pol_sigma70_r2"/>
</dbReference>
<dbReference type="NCBIfam" id="TIGR02937">
    <property type="entry name" value="sigma70-ECF"/>
    <property type="match status" value="1"/>
</dbReference>
<dbReference type="AlphaFoldDB" id="A0A2Y9BCK0"/>
<evidence type="ECO:0000259" key="6">
    <source>
        <dbReference type="PROSITE" id="PS00715"/>
    </source>
</evidence>
<dbReference type="PIRSF" id="PIRSF000770">
    <property type="entry name" value="RNA_pol_sigma-SigE/K"/>
    <property type="match status" value="1"/>
</dbReference>
<gene>
    <name evidence="8" type="ORF">A8806_101451</name>
</gene>
<keyword evidence="2 5" id="KW-0731">Sigma factor</keyword>
<dbReference type="EMBL" id="QGDL01000001">
    <property type="protein sequence ID" value="PWJ32163.1"/>
    <property type="molecule type" value="Genomic_DNA"/>
</dbReference>
<evidence type="ECO:0000256" key="4">
    <source>
        <dbReference type="ARBA" id="ARBA00023163"/>
    </source>
</evidence>
<dbReference type="Pfam" id="PF04539">
    <property type="entry name" value="Sigma70_r3"/>
    <property type="match status" value="1"/>
</dbReference>
<evidence type="ECO:0000256" key="2">
    <source>
        <dbReference type="ARBA" id="ARBA00023082"/>
    </source>
</evidence>
<dbReference type="InterPro" id="IPR036388">
    <property type="entry name" value="WH-like_DNA-bd_sf"/>
</dbReference>
<keyword evidence="9" id="KW-1185">Reference proteome</keyword>
<evidence type="ECO:0000259" key="7">
    <source>
        <dbReference type="PROSITE" id="PS00716"/>
    </source>
</evidence>
<evidence type="ECO:0000313" key="9">
    <source>
        <dbReference type="Proteomes" id="UP000245845"/>
    </source>
</evidence>